<reference evidence="1 2" key="1">
    <citation type="submission" date="2015-11" db="EMBL/GenBank/DDBJ databases">
        <title>Genomic analysis of 38 Legionella species identifies large and diverse effector repertoires.</title>
        <authorList>
            <person name="Burstein D."/>
            <person name="Amaro F."/>
            <person name="Zusman T."/>
            <person name="Lifshitz Z."/>
            <person name="Cohen O."/>
            <person name="Gilbert J.A."/>
            <person name="Pupko T."/>
            <person name="Shuman H.A."/>
            <person name="Segal G."/>
        </authorList>
    </citation>
    <scope>NUCLEOTIDE SEQUENCE [LARGE SCALE GENOMIC DNA]</scope>
    <source>
        <strain evidence="1 2">ATCC 49508</strain>
    </source>
</reference>
<comment type="caution">
    <text evidence="1">The sequence shown here is derived from an EMBL/GenBank/DDBJ whole genome shotgun (WGS) entry which is preliminary data.</text>
</comment>
<proteinExistence type="predicted"/>
<keyword evidence="2" id="KW-1185">Reference proteome</keyword>
<sequence>MEEHLKMILNLLQRRIVSTSKQYGASQEYIQRQLKEAHHQVEILGQKLHRSNKHGF</sequence>
<dbReference type="EMBL" id="LNZC01000031">
    <property type="protein sequence ID" value="KTD75917.1"/>
    <property type="molecule type" value="Genomic_DNA"/>
</dbReference>
<name>A0A0W1A3H5_9GAMM</name>
<dbReference type="Proteomes" id="UP000054662">
    <property type="component" value="Unassembled WGS sequence"/>
</dbReference>
<dbReference type="STRING" id="45076.Lwor_2483"/>
<gene>
    <name evidence="1" type="ORF">Lwor_2483</name>
</gene>
<evidence type="ECO:0000313" key="2">
    <source>
        <dbReference type="Proteomes" id="UP000054662"/>
    </source>
</evidence>
<protein>
    <submittedName>
        <fullName evidence="1">Uncharacterized protein</fullName>
    </submittedName>
</protein>
<accession>A0A0W1A3H5</accession>
<evidence type="ECO:0000313" key="1">
    <source>
        <dbReference type="EMBL" id="KTD75917.1"/>
    </source>
</evidence>
<dbReference type="AlphaFoldDB" id="A0A0W1A3H5"/>
<organism evidence="1 2">
    <name type="scientific">Legionella worsleiensis</name>
    <dbReference type="NCBI Taxonomy" id="45076"/>
    <lineage>
        <taxon>Bacteria</taxon>
        <taxon>Pseudomonadati</taxon>
        <taxon>Pseudomonadota</taxon>
        <taxon>Gammaproteobacteria</taxon>
        <taxon>Legionellales</taxon>
        <taxon>Legionellaceae</taxon>
        <taxon>Legionella</taxon>
    </lineage>
</organism>